<dbReference type="InterPro" id="IPR000014">
    <property type="entry name" value="PAS"/>
</dbReference>
<dbReference type="PANTHER" id="PTHR43547:SF2">
    <property type="entry name" value="HYBRID SIGNAL TRANSDUCTION HISTIDINE KINASE C"/>
    <property type="match status" value="1"/>
</dbReference>
<keyword evidence="5" id="KW-0418">Kinase</keyword>
<dbReference type="AlphaFoldDB" id="A0A1H7Y091"/>
<dbReference type="InterPro" id="IPR036890">
    <property type="entry name" value="HATPase_C_sf"/>
</dbReference>
<dbReference type="InterPro" id="IPR001610">
    <property type="entry name" value="PAC"/>
</dbReference>
<gene>
    <name evidence="11" type="ORF">SAMN05444354_11617</name>
</gene>
<evidence type="ECO:0000256" key="5">
    <source>
        <dbReference type="ARBA" id="ARBA00022777"/>
    </source>
</evidence>
<dbReference type="GO" id="GO:0000155">
    <property type="term" value="F:phosphorelay sensor kinase activity"/>
    <property type="evidence" value="ECO:0007669"/>
    <property type="project" value="InterPro"/>
</dbReference>
<dbReference type="Gene3D" id="3.30.565.10">
    <property type="entry name" value="Histidine kinase-like ATPase, C-terminal domain"/>
    <property type="match status" value="1"/>
</dbReference>
<comment type="catalytic activity">
    <reaction evidence="1">
        <text>ATP + protein L-histidine = ADP + protein N-phospho-L-histidine.</text>
        <dbReference type="EC" id="2.7.13.3"/>
    </reaction>
</comment>
<dbReference type="InterPro" id="IPR004358">
    <property type="entry name" value="Sig_transdc_His_kin-like_C"/>
</dbReference>
<dbReference type="CDD" id="cd00082">
    <property type="entry name" value="HisKA"/>
    <property type="match status" value="1"/>
</dbReference>
<dbReference type="SUPFAM" id="SSF47384">
    <property type="entry name" value="Homodimeric domain of signal transducing histidine kinase"/>
    <property type="match status" value="1"/>
</dbReference>
<dbReference type="InterPro" id="IPR000700">
    <property type="entry name" value="PAS-assoc_C"/>
</dbReference>
<dbReference type="SUPFAM" id="SSF55874">
    <property type="entry name" value="ATPase domain of HSP90 chaperone/DNA topoisomerase II/histidine kinase"/>
    <property type="match status" value="1"/>
</dbReference>
<dbReference type="SMART" id="SM00086">
    <property type="entry name" value="PAC"/>
    <property type="match status" value="1"/>
</dbReference>
<feature type="domain" description="Response regulatory" evidence="8">
    <location>
        <begin position="89"/>
        <end position="206"/>
    </location>
</feature>
<dbReference type="PROSITE" id="PS50113">
    <property type="entry name" value="PAC"/>
    <property type="match status" value="1"/>
</dbReference>
<evidence type="ECO:0000256" key="1">
    <source>
        <dbReference type="ARBA" id="ARBA00000085"/>
    </source>
</evidence>
<dbReference type="EMBL" id="FOAP01000016">
    <property type="protein sequence ID" value="SEM39294.1"/>
    <property type="molecule type" value="Genomic_DNA"/>
</dbReference>
<feature type="domain" description="PAS" evidence="9">
    <location>
        <begin position="250"/>
        <end position="322"/>
    </location>
</feature>
<evidence type="ECO:0000259" key="10">
    <source>
        <dbReference type="PROSITE" id="PS50113"/>
    </source>
</evidence>
<protein>
    <recommendedName>
        <fullName evidence="2">histidine kinase</fullName>
        <ecNumber evidence="2">2.7.13.3</ecNumber>
    </recommendedName>
</protein>
<dbReference type="Gene3D" id="1.10.287.130">
    <property type="match status" value="1"/>
</dbReference>
<dbReference type="Pfam" id="PF00512">
    <property type="entry name" value="HisKA"/>
    <property type="match status" value="1"/>
</dbReference>
<organism evidence="11 12">
    <name type="scientific">Stigmatella aurantiaca</name>
    <dbReference type="NCBI Taxonomy" id="41"/>
    <lineage>
        <taxon>Bacteria</taxon>
        <taxon>Pseudomonadati</taxon>
        <taxon>Myxococcota</taxon>
        <taxon>Myxococcia</taxon>
        <taxon>Myxococcales</taxon>
        <taxon>Cystobacterineae</taxon>
        <taxon>Archangiaceae</taxon>
        <taxon>Stigmatella</taxon>
    </lineage>
</organism>
<feature type="modified residue" description="4-aspartylphosphate" evidence="6">
    <location>
        <position position="138"/>
    </location>
</feature>
<dbReference type="InterPro" id="IPR011006">
    <property type="entry name" value="CheY-like_superfamily"/>
</dbReference>
<evidence type="ECO:0000259" key="7">
    <source>
        <dbReference type="PROSITE" id="PS50109"/>
    </source>
</evidence>
<dbReference type="PROSITE" id="PS50110">
    <property type="entry name" value="RESPONSE_REGULATORY"/>
    <property type="match status" value="1"/>
</dbReference>
<name>A0A1H7Y091_STIAU</name>
<dbReference type="CDD" id="cd00075">
    <property type="entry name" value="HATPase"/>
    <property type="match status" value="1"/>
</dbReference>
<evidence type="ECO:0000313" key="11">
    <source>
        <dbReference type="EMBL" id="SEM39294.1"/>
    </source>
</evidence>
<keyword evidence="3 6" id="KW-0597">Phosphoprotein</keyword>
<dbReference type="PROSITE" id="PS50112">
    <property type="entry name" value="PAS"/>
    <property type="match status" value="1"/>
</dbReference>
<dbReference type="NCBIfam" id="TIGR00229">
    <property type="entry name" value="sensory_box"/>
    <property type="match status" value="1"/>
</dbReference>
<dbReference type="CDD" id="cd00130">
    <property type="entry name" value="PAS"/>
    <property type="match status" value="1"/>
</dbReference>
<feature type="domain" description="PAC" evidence="10">
    <location>
        <begin position="325"/>
        <end position="377"/>
    </location>
</feature>
<dbReference type="SMART" id="SM00448">
    <property type="entry name" value="REC"/>
    <property type="match status" value="1"/>
</dbReference>
<dbReference type="Gene3D" id="3.40.50.2300">
    <property type="match status" value="1"/>
</dbReference>
<dbReference type="PROSITE" id="PS50109">
    <property type="entry name" value="HIS_KIN"/>
    <property type="match status" value="1"/>
</dbReference>
<dbReference type="PANTHER" id="PTHR43547">
    <property type="entry name" value="TWO-COMPONENT HISTIDINE KINASE"/>
    <property type="match status" value="1"/>
</dbReference>
<dbReference type="SUPFAM" id="SSF55785">
    <property type="entry name" value="PYP-like sensor domain (PAS domain)"/>
    <property type="match status" value="1"/>
</dbReference>
<evidence type="ECO:0000259" key="8">
    <source>
        <dbReference type="PROSITE" id="PS50110"/>
    </source>
</evidence>
<dbReference type="InterPro" id="IPR003594">
    <property type="entry name" value="HATPase_dom"/>
</dbReference>
<dbReference type="Pfam" id="PF02518">
    <property type="entry name" value="HATPase_c"/>
    <property type="match status" value="1"/>
</dbReference>
<dbReference type="Proteomes" id="UP000182719">
    <property type="component" value="Unassembled WGS sequence"/>
</dbReference>
<dbReference type="PRINTS" id="PR00344">
    <property type="entry name" value="BCTRLSENSOR"/>
</dbReference>
<dbReference type="Pfam" id="PF00072">
    <property type="entry name" value="Response_reg"/>
    <property type="match status" value="1"/>
</dbReference>
<dbReference type="Pfam" id="PF08447">
    <property type="entry name" value="PAS_3"/>
    <property type="match status" value="1"/>
</dbReference>
<evidence type="ECO:0000256" key="4">
    <source>
        <dbReference type="ARBA" id="ARBA00022679"/>
    </source>
</evidence>
<dbReference type="Gene3D" id="3.30.450.20">
    <property type="entry name" value="PAS domain"/>
    <property type="match status" value="1"/>
</dbReference>
<sequence length="614" mass="67439">MAALAGPVERPTVVVLDGSLPLEGVKLETQAVPTVVLASALDRERLAQRGLQATFLQSWPPSLGELVEGVRAALPPGAREASDSAPSITLLIADDDPISRKLLQLHLAPFHFEVLSAADGKTALELARRQQPTLIIADVLMPGLDGFRLCLALRKDPRLSNVPILLTHVGAPDELDLRMAQNVGANGFVRRTQEGEEVLHALLRELRSGGAAAAPLDHGLSCDDHLYGMVRRLERQVGLLAQAERSARESEERYRLVVAGSYDGVWDWDLRQQTLWCSPRLLELLGRRPEEFPGTYDAFLDLTHPEDRRRVEQSLAAHLETGVPYDVSLRLRHADGSYHACVSRAQAMRDAQGRPVRMAGIINDVTEQLRLFRETQEAVRTRDEFLSVAAHELRTPLTALRLRLQGVNAAMQADTPTSPDRISQALVSADRQVQRLTGLVDTLLDVSQLQSHAPLLQLEQVDLAAVVREAVARSEQEASRAGCRLVMSPMPSTLGRWDPVRLAQVVRHLLANAMKFGPGKPVEVTLEARPDAAVLKVRDHGIGIEPERLDALFQRFERAVPVRHYGGLGLGLYRVRRIVEAHGGAVTVDSVLGEGATFHVRLPFEGPSVSNTRL</sequence>
<evidence type="ECO:0000259" key="9">
    <source>
        <dbReference type="PROSITE" id="PS50112"/>
    </source>
</evidence>
<dbReference type="SMART" id="SM00388">
    <property type="entry name" value="HisKA"/>
    <property type="match status" value="1"/>
</dbReference>
<feature type="domain" description="Histidine kinase" evidence="7">
    <location>
        <begin position="388"/>
        <end position="606"/>
    </location>
</feature>
<dbReference type="EC" id="2.7.13.3" evidence="2"/>
<dbReference type="InterPro" id="IPR003661">
    <property type="entry name" value="HisK_dim/P_dom"/>
</dbReference>
<dbReference type="InterPro" id="IPR036097">
    <property type="entry name" value="HisK_dim/P_sf"/>
</dbReference>
<dbReference type="SMART" id="SM00091">
    <property type="entry name" value="PAS"/>
    <property type="match status" value="1"/>
</dbReference>
<dbReference type="InterPro" id="IPR005467">
    <property type="entry name" value="His_kinase_dom"/>
</dbReference>
<dbReference type="FunFam" id="3.30.565.10:FF:000006">
    <property type="entry name" value="Sensor histidine kinase WalK"/>
    <property type="match status" value="1"/>
</dbReference>
<reference evidence="12" key="1">
    <citation type="submission" date="2016-10" db="EMBL/GenBank/DDBJ databases">
        <authorList>
            <person name="Varghese N."/>
            <person name="Submissions S."/>
        </authorList>
    </citation>
    <scope>NUCLEOTIDE SEQUENCE [LARGE SCALE GENOMIC DNA]</scope>
    <source>
        <strain evidence="12">DSM 17044</strain>
    </source>
</reference>
<evidence type="ECO:0000256" key="6">
    <source>
        <dbReference type="PROSITE-ProRule" id="PRU00169"/>
    </source>
</evidence>
<accession>A0A1H7Y091</accession>
<dbReference type="InterPro" id="IPR001789">
    <property type="entry name" value="Sig_transdc_resp-reg_receiver"/>
</dbReference>
<evidence type="ECO:0000313" key="12">
    <source>
        <dbReference type="Proteomes" id="UP000182719"/>
    </source>
</evidence>
<keyword evidence="4" id="KW-0808">Transferase</keyword>
<proteinExistence type="predicted"/>
<dbReference type="SUPFAM" id="SSF52172">
    <property type="entry name" value="CheY-like"/>
    <property type="match status" value="1"/>
</dbReference>
<dbReference type="InterPro" id="IPR013655">
    <property type="entry name" value="PAS_fold_3"/>
</dbReference>
<dbReference type="SMART" id="SM00387">
    <property type="entry name" value="HATPase_c"/>
    <property type="match status" value="1"/>
</dbReference>
<evidence type="ECO:0000256" key="3">
    <source>
        <dbReference type="ARBA" id="ARBA00022553"/>
    </source>
</evidence>
<evidence type="ECO:0000256" key="2">
    <source>
        <dbReference type="ARBA" id="ARBA00012438"/>
    </source>
</evidence>
<dbReference type="InterPro" id="IPR035965">
    <property type="entry name" value="PAS-like_dom_sf"/>
</dbReference>
<keyword evidence="12" id="KW-1185">Reference proteome</keyword>